<evidence type="ECO:0000313" key="1">
    <source>
        <dbReference type="EMBL" id="GIY84104.1"/>
    </source>
</evidence>
<keyword evidence="2" id="KW-1185">Reference proteome</keyword>
<comment type="caution">
    <text evidence="1">The sequence shown here is derived from an EMBL/GenBank/DDBJ whole genome shotgun (WGS) entry which is preliminary data.</text>
</comment>
<gene>
    <name evidence="1" type="ORF">CEXT_117041</name>
</gene>
<reference evidence="1 2" key="1">
    <citation type="submission" date="2021-06" db="EMBL/GenBank/DDBJ databases">
        <title>Caerostris extrusa draft genome.</title>
        <authorList>
            <person name="Kono N."/>
            <person name="Arakawa K."/>
        </authorList>
    </citation>
    <scope>NUCLEOTIDE SEQUENCE [LARGE SCALE GENOMIC DNA]</scope>
</reference>
<dbReference type="EMBL" id="BPLR01016469">
    <property type="protein sequence ID" value="GIY84104.1"/>
    <property type="molecule type" value="Genomic_DNA"/>
</dbReference>
<protein>
    <submittedName>
        <fullName evidence="1">Uncharacterized protein</fullName>
    </submittedName>
</protein>
<evidence type="ECO:0000313" key="2">
    <source>
        <dbReference type="Proteomes" id="UP001054945"/>
    </source>
</evidence>
<accession>A0AAV4WQM2</accession>
<proteinExistence type="predicted"/>
<organism evidence="1 2">
    <name type="scientific">Caerostris extrusa</name>
    <name type="common">Bark spider</name>
    <name type="synonym">Caerostris bankana</name>
    <dbReference type="NCBI Taxonomy" id="172846"/>
    <lineage>
        <taxon>Eukaryota</taxon>
        <taxon>Metazoa</taxon>
        <taxon>Ecdysozoa</taxon>
        <taxon>Arthropoda</taxon>
        <taxon>Chelicerata</taxon>
        <taxon>Arachnida</taxon>
        <taxon>Araneae</taxon>
        <taxon>Araneomorphae</taxon>
        <taxon>Entelegynae</taxon>
        <taxon>Araneoidea</taxon>
        <taxon>Araneidae</taxon>
        <taxon>Caerostris</taxon>
    </lineage>
</organism>
<dbReference type="AlphaFoldDB" id="A0AAV4WQM2"/>
<dbReference type="Proteomes" id="UP001054945">
    <property type="component" value="Unassembled WGS sequence"/>
</dbReference>
<name>A0AAV4WQM2_CAEEX</name>
<sequence>MHVNGPLSAPFVPEVPVHKLKQEQDISQKRSVRERRNLARNSETWLRAFPSSVSHGSIHHALFVSTTEPVSRTHSGKGMKKKSFLDFHSHVWK</sequence>